<evidence type="ECO:0000256" key="3">
    <source>
        <dbReference type="ARBA" id="ARBA00023098"/>
    </source>
</evidence>
<accession>A0ABU5UHR6</accession>
<reference evidence="6 7" key="1">
    <citation type="submission" date="2023-12" db="EMBL/GenBank/DDBJ databases">
        <title>Baltic Sea Cyanobacteria.</title>
        <authorList>
            <person name="Delbaje E."/>
            <person name="Fewer D.P."/>
            <person name="Shishido T.K."/>
        </authorList>
    </citation>
    <scope>NUCLEOTIDE SEQUENCE [LARGE SCALE GENOMIC DNA]</scope>
    <source>
        <strain evidence="6 7">UHCC-0300</strain>
    </source>
</reference>
<keyword evidence="1 6" id="KW-0378">Hydrolase</keyword>
<dbReference type="PANTHER" id="PTHR10272:SF13">
    <property type="entry name" value="POLY(ETHYLENE TEREPHTHALATE) HYDROLASE"/>
    <property type="match status" value="1"/>
</dbReference>
<dbReference type="Pfam" id="PF07176">
    <property type="entry name" value="DUF1400"/>
    <property type="match status" value="1"/>
</dbReference>
<protein>
    <submittedName>
        <fullName evidence="6">Alpha/beta hydrolase</fullName>
    </submittedName>
</protein>
<feature type="domain" description="AB hydrolase-1" evidence="4">
    <location>
        <begin position="248"/>
        <end position="351"/>
    </location>
</feature>
<dbReference type="EMBL" id="JAYGHG010000034">
    <property type="protein sequence ID" value="MEA5583091.1"/>
    <property type="molecule type" value="Genomic_DNA"/>
</dbReference>
<evidence type="ECO:0000313" key="7">
    <source>
        <dbReference type="Proteomes" id="UP001302120"/>
    </source>
</evidence>
<evidence type="ECO:0000313" key="6">
    <source>
        <dbReference type="EMBL" id="MEA5583091.1"/>
    </source>
</evidence>
<keyword evidence="3" id="KW-0443">Lipid metabolism</keyword>
<dbReference type="SUPFAM" id="SSF53474">
    <property type="entry name" value="alpha/beta-Hydrolases"/>
    <property type="match status" value="1"/>
</dbReference>
<dbReference type="Pfam" id="PF00561">
    <property type="entry name" value="Abhydrolase_1"/>
    <property type="match status" value="1"/>
</dbReference>
<organism evidence="6 7">
    <name type="scientific">Nodularia harveyana UHCC-0300</name>
    <dbReference type="NCBI Taxonomy" id="2974287"/>
    <lineage>
        <taxon>Bacteria</taxon>
        <taxon>Bacillati</taxon>
        <taxon>Cyanobacteriota</taxon>
        <taxon>Cyanophyceae</taxon>
        <taxon>Nostocales</taxon>
        <taxon>Nodulariaceae</taxon>
        <taxon>Nodularia</taxon>
    </lineage>
</organism>
<dbReference type="Gene3D" id="3.40.50.1820">
    <property type="entry name" value="alpha/beta hydrolase"/>
    <property type="match status" value="1"/>
</dbReference>
<feature type="domain" description="DUF1400" evidence="5">
    <location>
        <begin position="40"/>
        <end position="162"/>
    </location>
</feature>
<dbReference type="RefSeq" id="WP_323197390.1">
    <property type="nucleotide sequence ID" value="NZ_JAYGHG010000034.1"/>
</dbReference>
<dbReference type="InterPro" id="IPR010802">
    <property type="entry name" value="DUF1400"/>
</dbReference>
<keyword evidence="2" id="KW-0442">Lipid degradation</keyword>
<sequence length="579" mass="63932">MNSLFDNWTSTLKRNSLVLVLAILLVTLGINTSIMTAKRIYATLSATSISVTALEKYAEDGVINQELALYQQYLPPKQFEKLQGILLTPVKVSPLLLSQFLYTPQGEFLLHRLAQVIQPQSHQSQEGINSLRSALIAAADEPGGLTLLNLLRKYPYSNIHINLRRSFSLARELENVINQTESAITAVTKQSYLEAATIPKPVNFLELADLRHPGKFQLQKHRLKFLDSTRHRLLLTDVYIPYVQTPAPVIVISHGLGTDSSNFEYLATHLASHGLAVVVPNHPGSTSLHHPSNAVIEPDEFQDQPLDVKYILNQLEQINDSDSRFQGRLNLQQVGVFGQSLGGYTALALAGAEINFPQLENDCTPEALNQSWNMSLLFQCSALALKQDSHQEYNLQDDRVKAAIAVNPITSSIFGQAGFSHIKTPVMIVSSSGDSVAPALYEQIQPFSWLQNAPKYLVMLLGGTHFSTIGEGNPASQQVSLPTDITGDASQARDYINLLSLPFFQTYVAAKSQYLPYLDAAYTNSISRESLGLKLVQTFSQTQLAQAISGDSFKSKPANPITDFGFWILDVVIAILRQR</sequence>
<evidence type="ECO:0000259" key="5">
    <source>
        <dbReference type="Pfam" id="PF07176"/>
    </source>
</evidence>
<dbReference type="GO" id="GO:0016787">
    <property type="term" value="F:hydrolase activity"/>
    <property type="evidence" value="ECO:0007669"/>
    <property type="project" value="UniProtKB-KW"/>
</dbReference>
<comment type="caution">
    <text evidence="6">The sequence shown here is derived from an EMBL/GenBank/DDBJ whole genome shotgun (WGS) entry which is preliminary data.</text>
</comment>
<evidence type="ECO:0000256" key="2">
    <source>
        <dbReference type="ARBA" id="ARBA00022963"/>
    </source>
</evidence>
<gene>
    <name evidence="6" type="ORF">VB620_17300</name>
</gene>
<dbReference type="Proteomes" id="UP001302120">
    <property type="component" value="Unassembled WGS sequence"/>
</dbReference>
<dbReference type="InterPro" id="IPR000073">
    <property type="entry name" value="AB_hydrolase_1"/>
</dbReference>
<name>A0ABU5UHR6_9CYAN</name>
<evidence type="ECO:0000259" key="4">
    <source>
        <dbReference type="Pfam" id="PF00561"/>
    </source>
</evidence>
<dbReference type="InterPro" id="IPR029058">
    <property type="entry name" value="AB_hydrolase_fold"/>
</dbReference>
<dbReference type="PANTHER" id="PTHR10272">
    <property type="entry name" value="PLATELET-ACTIVATING FACTOR ACETYLHYDROLASE"/>
    <property type="match status" value="1"/>
</dbReference>
<keyword evidence="7" id="KW-1185">Reference proteome</keyword>
<evidence type="ECO:0000256" key="1">
    <source>
        <dbReference type="ARBA" id="ARBA00022801"/>
    </source>
</evidence>
<proteinExistence type="predicted"/>